<feature type="region of interest" description="Disordered" evidence="1">
    <location>
        <begin position="64"/>
        <end position="88"/>
    </location>
</feature>
<reference evidence="2" key="1">
    <citation type="journal article" date="2022" name="bioRxiv">
        <title>Sequencing and chromosome-scale assembly of the giantPleurodeles waltlgenome.</title>
        <authorList>
            <person name="Brown T."/>
            <person name="Elewa A."/>
            <person name="Iarovenko S."/>
            <person name="Subramanian E."/>
            <person name="Araus A.J."/>
            <person name="Petzold A."/>
            <person name="Susuki M."/>
            <person name="Suzuki K.-i.T."/>
            <person name="Hayashi T."/>
            <person name="Toyoda A."/>
            <person name="Oliveira C."/>
            <person name="Osipova E."/>
            <person name="Leigh N.D."/>
            <person name="Simon A."/>
            <person name="Yun M.H."/>
        </authorList>
    </citation>
    <scope>NUCLEOTIDE SEQUENCE</scope>
    <source>
        <strain evidence="2">20211129_DDA</strain>
        <tissue evidence="2">Liver</tissue>
    </source>
</reference>
<dbReference type="EMBL" id="JANPWB010000014">
    <property type="protein sequence ID" value="KAJ1097782.1"/>
    <property type="molecule type" value="Genomic_DNA"/>
</dbReference>
<organism evidence="2 3">
    <name type="scientific">Pleurodeles waltl</name>
    <name type="common">Iberian ribbed newt</name>
    <dbReference type="NCBI Taxonomy" id="8319"/>
    <lineage>
        <taxon>Eukaryota</taxon>
        <taxon>Metazoa</taxon>
        <taxon>Chordata</taxon>
        <taxon>Craniata</taxon>
        <taxon>Vertebrata</taxon>
        <taxon>Euteleostomi</taxon>
        <taxon>Amphibia</taxon>
        <taxon>Batrachia</taxon>
        <taxon>Caudata</taxon>
        <taxon>Salamandroidea</taxon>
        <taxon>Salamandridae</taxon>
        <taxon>Pleurodelinae</taxon>
        <taxon>Pleurodeles</taxon>
    </lineage>
</organism>
<evidence type="ECO:0000313" key="3">
    <source>
        <dbReference type="Proteomes" id="UP001066276"/>
    </source>
</evidence>
<keyword evidence="3" id="KW-1185">Reference proteome</keyword>
<comment type="caution">
    <text evidence="2">The sequence shown here is derived from an EMBL/GenBank/DDBJ whole genome shotgun (WGS) entry which is preliminary data.</text>
</comment>
<protein>
    <submittedName>
        <fullName evidence="2">Uncharacterized protein</fullName>
    </submittedName>
</protein>
<sequence length="88" mass="9807">MSELTEPTEAEKPAESETSRKRAVEVVGLEVRRSPACVWSSVRLVDRRSGWLLGGQTDCGYWAQKKKPSRKVALRHSGERSPKTSPTP</sequence>
<proteinExistence type="predicted"/>
<accession>A0AAV7M2E2</accession>
<evidence type="ECO:0000256" key="1">
    <source>
        <dbReference type="SAM" id="MobiDB-lite"/>
    </source>
</evidence>
<gene>
    <name evidence="2" type="ORF">NDU88_002899</name>
</gene>
<evidence type="ECO:0000313" key="2">
    <source>
        <dbReference type="EMBL" id="KAJ1097782.1"/>
    </source>
</evidence>
<feature type="compositionally biased region" description="Basic residues" evidence="1">
    <location>
        <begin position="64"/>
        <end position="74"/>
    </location>
</feature>
<name>A0AAV7M2E2_PLEWA</name>
<feature type="compositionally biased region" description="Basic and acidic residues" evidence="1">
    <location>
        <begin position="9"/>
        <end position="21"/>
    </location>
</feature>
<feature type="region of interest" description="Disordered" evidence="1">
    <location>
        <begin position="1"/>
        <end position="21"/>
    </location>
</feature>
<dbReference type="AlphaFoldDB" id="A0AAV7M2E2"/>
<dbReference type="Proteomes" id="UP001066276">
    <property type="component" value="Chromosome 10"/>
</dbReference>